<accession>A0A0E9TXJ6</accession>
<dbReference type="AlphaFoldDB" id="A0A0E9TXJ6"/>
<evidence type="ECO:0000313" key="1">
    <source>
        <dbReference type="EMBL" id="JAH57660.1"/>
    </source>
</evidence>
<reference evidence="1" key="1">
    <citation type="submission" date="2014-11" db="EMBL/GenBank/DDBJ databases">
        <authorList>
            <person name="Amaro Gonzalez C."/>
        </authorList>
    </citation>
    <scope>NUCLEOTIDE SEQUENCE</scope>
</reference>
<organism evidence="1">
    <name type="scientific">Anguilla anguilla</name>
    <name type="common">European freshwater eel</name>
    <name type="synonym">Muraena anguilla</name>
    <dbReference type="NCBI Taxonomy" id="7936"/>
    <lineage>
        <taxon>Eukaryota</taxon>
        <taxon>Metazoa</taxon>
        <taxon>Chordata</taxon>
        <taxon>Craniata</taxon>
        <taxon>Vertebrata</taxon>
        <taxon>Euteleostomi</taxon>
        <taxon>Actinopterygii</taxon>
        <taxon>Neopterygii</taxon>
        <taxon>Teleostei</taxon>
        <taxon>Anguilliformes</taxon>
        <taxon>Anguillidae</taxon>
        <taxon>Anguilla</taxon>
    </lineage>
</organism>
<name>A0A0E9TXJ6_ANGAN</name>
<proteinExistence type="predicted"/>
<reference evidence="1" key="2">
    <citation type="journal article" date="2015" name="Fish Shellfish Immunol.">
        <title>Early steps in the European eel (Anguilla anguilla)-Vibrio vulnificus interaction in the gills: Role of the RtxA13 toxin.</title>
        <authorList>
            <person name="Callol A."/>
            <person name="Pajuelo D."/>
            <person name="Ebbesson L."/>
            <person name="Teles M."/>
            <person name="MacKenzie S."/>
            <person name="Amaro C."/>
        </authorList>
    </citation>
    <scope>NUCLEOTIDE SEQUENCE</scope>
</reference>
<protein>
    <submittedName>
        <fullName evidence="1">Uncharacterized protein</fullName>
    </submittedName>
</protein>
<sequence>MNGFTAVHSKRVTINHWTTEVRMQDYFNTNGMRQDLAGEHRGTSTFTFSKGWEHS</sequence>
<dbReference type="EMBL" id="GBXM01050917">
    <property type="protein sequence ID" value="JAH57660.1"/>
    <property type="molecule type" value="Transcribed_RNA"/>
</dbReference>